<feature type="region of interest" description="Disordered" evidence="1">
    <location>
        <begin position="461"/>
        <end position="496"/>
    </location>
</feature>
<organism evidence="2 3">
    <name type="scientific">Lasiosphaeria hispida</name>
    <dbReference type="NCBI Taxonomy" id="260671"/>
    <lineage>
        <taxon>Eukaryota</taxon>
        <taxon>Fungi</taxon>
        <taxon>Dikarya</taxon>
        <taxon>Ascomycota</taxon>
        <taxon>Pezizomycotina</taxon>
        <taxon>Sordariomycetes</taxon>
        <taxon>Sordariomycetidae</taxon>
        <taxon>Sordariales</taxon>
        <taxon>Lasiosphaeriaceae</taxon>
        <taxon>Lasiosphaeria</taxon>
    </lineage>
</organism>
<feature type="region of interest" description="Disordered" evidence="1">
    <location>
        <begin position="213"/>
        <end position="324"/>
    </location>
</feature>
<feature type="compositionally biased region" description="Polar residues" evidence="1">
    <location>
        <begin position="344"/>
        <end position="359"/>
    </location>
</feature>
<feature type="compositionally biased region" description="Polar residues" evidence="1">
    <location>
        <begin position="413"/>
        <end position="437"/>
    </location>
</feature>
<feature type="region of interest" description="Disordered" evidence="1">
    <location>
        <begin position="340"/>
        <end position="376"/>
    </location>
</feature>
<feature type="region of interest" description="Disordered" evidence="1">
    <location>
        <begin position="739"/>
        <end position="813"/>
    </location>
</feature>
<proteinExistence type="predicted"/>
<evidence type="ECO:0000313" key="3">
    <source>
        <dbReference type="Proteomes" id="UP001275084"/>
    </source>
</evidence>
<feature type="region of interest" description="Disordered" evidence="1">
    <location>
        <begin position="921"/>
        <end position="946"/>
    </location>
</feature>
<evidence type="ECO:0000256" key="1">
    <source>
        <dbReference type="SAM" id="MobiDB-lite"/>
    </source>
</evidence>
<feature type="region of interest" description="Disordered" evidence="1">
    <location>
        <begin position="1"/>
        <end position="29"/>
    </location>
</feature>
<name>A0AAJ0HV27_9PEZI</name>
<protein>
    <submittedName>
        <fullName evidence="2">Uncharacterized protein</fullName>
    </submittedName>
</protein>
<reference evidence="2" key="2">
    <citation type="submission" date="2023-06" db="EMBL/GenBank/DDBJ databases">
        <authorList>
            <consortium name="Lawrence Berkeley National Laboratory"/>
            <person name="Haridas S."/>
            <person name="Hensen N."/>
            <person name="Bonometti L."/>
            <person name="Westerberg I."/>
            <person name="Brannstrom I.O."/>
            <person name="Guillou S."/>
            <person name="Cros-Aarteil S."/>
            <person name="Calhoun S."/>
            <person name="Kuo A."/>
            <person name="Mondo S."/>
            <person name="Pangilinan J."/>
            <person name="Riley R."/>
            <person name="Labutti K."/>
            <person name="Andreopoulos B."/>
            <person name="Lipzen A."/>
            <person name="Chen C."/>
            <person name="Yanf M."/>
            <person name="Daum C."/>
            <person name="Ng V."/>
            <person name="Clum A."/>
            <person name="Steindorff A."/>
            <person name="Ohm R."/>
            <person name="Martin F."/>
            <person name="Silar P."/>
            <person name="Natvig D."/>
            <person name="Lalanne C."/>
            <person name="Gautier V."/>
            <person name="Ament-Velasquez S.L."/>
            <person name="Kruys A."/>
            <person name="Hutchinson M.I."/>
            <person name="Powell A.J."/>
            <person name="Barry K."/>
            <person name="Miller A.N."/>
            <person name="Grigoriev I.V."/>
            <person name="Debuchy R."/>
            <person name="Gladieux P."/>
            <person name="Thoren M.H."/>
            <person name="Johannesson H."/>
        </authorList>
    </citation>
    <scope>NUCLEOTIDE SEQUENCE</scope>
    <source>
        <strain evidence="2">CBS 955.72</strain>
    </source>
</reference>
<keyword evidence="3" id="KW-1185">Reference proteome</keyword>
<feature type="region of interest" description="Disordered" evidence="1">
    <location>
        <begin position="991"/>
        <end position="1035"/>
    </location>
</feature>
<feature type="compositionally biased region" description="Polar residues" evidence="1">
    <location>
        <begin position="311"/>
        <end position="324"/>
    </location>
</feature>
<gene>
    <name evidence="2" type="ORF">B0T25DRAFT_527455</name>
</gene>
<dbReference type="EMBL" id="JAUIQD010000001">
    <property type="protein sequence ID" value="KAK3363440.1"/>
    <property type="molecule type" value="Genomic_DNA"/>
</dbReference>
<feature type="compositionally biased region" description="Polar residues" evidence="1">
    <location>
        <begin position="479"/>
        <end position="492"/>
    </location>
</feature>
<feature type="region of interest" description="Disordered" evidence="1">
    <location>
        <begin position="677"/>
        <end position="702"/>
    </location>
</feature>
<reference evidence="2" key="1">
    <citation type="journal article" date="2023" name="Mol. Phylogenet. Evol.">
        <title>Genome-scale phylogeny and comparative genomics of the fungal order Sordariales.</title>
        <authorList>
            <person name="Hensen N."/>
            <person name="Bonometti L."/>
            <person name="Westerberg I."/>
            <person name="Brannstrom I.O."/>
            <person name="Guillou S."/>
            <person name="Cros-Aarteil S."/>
            <person name="Calhoun S."/>
            <person name="Haridas S."/>
            <person name="Kuo A."/>
            <person name="Mondo S."/>
            <person name="Pangilinan J."/>
            <person name="Riley R."/>
            <person name="LaButti K."/>
            <person name="Andreopoulos B."/>
            <person name="Lipzen A."/>
            <person name="Chen C."/>
            <person name="Yan M."/>
            <person name="Daum C."/>
            <person name="Ng V."/>
            <person name="Clum A."/>
            <person name="Steindorff A."/>
            <person name="Ohm R.A."/>
            <person name="Martin F."/>
            <person name="Silar P."/>
            <person name="Natvig D.O."/>
            <person name="Lalanne C."/>
            <person name="Gautier V."/>
            <person name="Ament-Velasquez S.L."/>
            <person name="Kruys A."/>
            <person name="Hutchinson M.I."/>
            <person name="Powell A.J."/>
            <person name="Barry K."/>
            <person name="Miller A.N."/>
            <person name="Grigoriev I.V."/>
            <person name="Debuchy R."/>
            <person name="Gladieux P."/>
            <person name="Hiltunen Thoren M."/>
            <person name="Johannesson H."/>
        </authorList>
    </citation>
    <scope>NUCLEOTIDE SEQUENCE</scope>
    <source>
        <strain evidence="2">CBS 955.72</strain>
    </source>
</reference>
<feature type="region of interest" description="Disordered" evidence="1">
    <location>
        <begin position="53"/>
        <end position="170"/>
    </location>
</feature>
<sequence>MLRRHSVKSKSDLKRRKSTSSVHSVHLEHIDPALAQRDAQIAASQAFTRAQSRAKLDMPLFPPTPDSSPRRRQIDRSNLSRDDRNENVNAPESSKGIHRRQSVRFMGPFSVQGKSCQDGGANTKHNTQDIGQDPTQPEDRGAICNPQNYTRDRLNVHPPKRPYRPPPPPPIPLPGIAAGYIHALAAGDEYYTPEDDIASAPSSYRRLRRSRSMFASEEHQGRKSQDNSSSFLGGRLQTSRPSPTSYARRMLHSDPRDDKNSRMAPPLRAPRSMNFLKTRHVLSGSRTSRDGNPRGSPVLEAPSPPEGRSLMTAQSTPQLNSKTSAIFFSRNRRAEPIIRKSLRGRSSTDGSVGAHSTTPGVPLVREDGFKTKARKASKSLKTKFKSLFNLSKSEEGRPSIPSQHIDSQRTHVSDSFGSAVSSEAGRDSQSVMGSSSIHRVPSRLPSLQALPANILQSSRGSLESLRSERERKISDDRSLTSWTNSGPSTLTSQQQQEWREWERQRLSIIGENGTHAASPSIRRQALDSRLFQRREDTVDTPTRAQGYTTDSQRVYSALMKRVQAINDKHAEIVEQQSRFGASSSYDMPSARSLGNVDDTPRASQCVAAFESTSSSPKLIDTPTRGPARLNSFNSVDERTQVLKRVTSPTPSLQGSNLRPAMREVRGLCAAFLAGRSTSGSITTPDPRALSPDPFTSHPGDQVPPVKELKVFADRGSAFFGSPTSHLFRTTSPYRRALRKSIQEEQSTREQDDPGNEQQISEDGTQIHVINDSDAIPSTSSESARDRYDEESIYSTDGYESATNQAATTRDKRYGIGSPATYQPAGYRVDSSVSSIDWKTWLSANVAKMESSPTPSRPSEVEYALPTMPKSFSGGHVREAAQIHEDYEEDVGVFEPPTHKPSLPTTPLATVEPNVVKLSPLRRSGKRATPPATRHSLHENESPALAPPIPIKSALRATPSPMKRARSNVGHAFTPSITSSPGLTAAVQRQFGPVSKRSGPTADFDSTTSAETDDNEGYRDSGMNGQPVSGDMRMAEFRHGGYRKRVDSSDESAAFL</sequence>
<dbReference type="Proteomes" id="UP001275084">
    <property type="component" value="Unassembled WGS sequence"/>
</dbReference>
<feature type="region of interest" description="Disordered" evidence="1">
    <location>
        <begin position="393"/>
        <end position="439"/>
    </location>
</feature>
<evidence type="ECO:0000313" key="2">
    <source>
        <dbReference type="EMBL" id="KAK3363440.1"/>
    </source>
</evidence>
<feature type="compositionally biased region" description="Basic and acidic residues" evidence="1">
    <location>
        <begin position="465"/>
        <end position="478"/>
    </location>
</feature>
<dbReference type="AlphaFoldDB" id="A0AAJ0HV27"/>
<comment type="caution">
    <text evidence="2">The sequence shown here is derived from an EMBL/GenBank/DDBJ whole genome shotgun (WGS) entry which is preliminary data.</text>
</comment>
<accession>A0AAJ0HV27</accession>
<feature type="compositionally biased region" description="Polar residues" evidence="1">
    <location>
        <begin position="226"/>
        <end position="245"/>
    </location>
</feature>
<feature type="compositionally biased region" description="Basic and acidic residues" evidence="1">
    <location>
        <begin position="251"/>
        <end position="261"/>
    </location>
</feature>
<feature type="compositionally biased region" description="Polar residues" evidence="1">
    <location>
        <begin position="123"/>
        <end position="135"/>
    </location>
</feature>
<feature type="compositionally biased region" description="Basic and acidic residues" evidence="1">
    <location>
        <begin position="216"/>
        <end position="225"/>
    </location>
</feature>
<feature type="compositionally biased region" description="Basic and acidic residues" evidence="1">
    <location>
        <begin position="740"/>
        <end position="751"/>
    </location>
</feature>
<feature type="compositionally biased region" description="Basic and acidic residues" evidence="1">
    <location>
        <begin position="68"/>
        <end position="86"/>
    </location>
</feature>
<feature type="compositionally biased region" description="Basic residues" evidence="1">
    <location>
        <begin position="1"/>
        <end position="18"/>
    </location>
</feature>